<proteinExistence type="predicted"/>
<keyword evidence="2 6" id="KW-0812">Transmembrane</keyword>
<feature type="transmembrane region" description="Helical" evidence="6">
    <location>
        <begin position="850"/>
        <end position="867"/>
    </location>
</feature>
<keyword evidence="3" id="KW-0677">Repeat</keyword>
<reference evidence="8 9" key="1">
    <citation type="journal article" date="2019" name="Environ. Microbiol.">
        <title>At the nexus of three kingdoms: the genome of the mycorrhizal fungus Gigaspora margarita provides insights into plant, endobacterial and fungal interactions.</title>
        <authorList>
            <person name="Venice F."/>
            <person name="Ghignone S."/>
            <person name="Salvioli di Fossalunga A."/>
            <person name="Amselem J."/>
            <person name="Novero M."/>
            <person name="Xianan X."/>
            <person name="Sedzielewska Toro K."/>
            <person name="Morin E."/>
            <person name="Lipzen A."/>
            <person name="Grigoriev I.V."/>
            <person name="Henrissat B."/>
            <person name="Martin F.M."/>
            <person name="Bonfante P."/>
        </authorList>
    </citation>
    <scope>NUCLEOTIDE SEQUENCE [LARGE SCALE GENOMIC DNA]</scope>
    <source>
        <strain evidence="8 9">BEG34</strain>
    </source>
</reference>
<feature type="transmembrane region" description="Helical" evidence="6">
    <location>
        <begin position="817"/>
        <end position="838"/>
    </location>
</feature>
<evidence type="ECO:0000256" key="5">
    <source>
        <dbReference type="ARBA" id="ARBA00023136"/>
    </source>
</evidence>
<dbReference type="InterPro" id="IPR005821">
    <property type="entry name" value="Ion_trans_dom"/>
</dbReference>
<evidence type="ECO:0000313" key="8">
    <source>
        <dbReference type="EMBL" id="KAF0495858.1"/>
    </source>
</evidence>
<dbReference type="Proteomes" id="UP000439903">
    <property type="component" value="Unassembled WGS sequence"/>
</dbReference>
<dbReference type="EMBL" id="WTPW01000607">
    <property type="protein sequence ID" value="KAF0495858.1"/>
    <property type="molecule type" value="Genomic_DNA"/>
</dbReference>
<gene>
    <name evidence="8" type="ORF">F8M41_021138</name>
</gene>
<evidence type="ECO:0000313" key="9">
    <source>
        <dbReference type="Proteomes" id="UP000439903"/>
    </source>
</evidence>
<dbReference type="Pfam" id="PF00520">
    <property type="entry name" value="Ion_trans"/>
    <property type="match status" value="1"/>
</dbReference>
<feature type="transmembrane region" description="Helical" evidence="6">
    <location>
        <begin position="1054"/>
        <end position="1079"/>
    </location>
</feature>
<dbReference type="GO" id="GO:0005886">
    <property type="term" value="C:plasma membrane"/>
    <property type="evidence" value="ECO:0007669"/>
    <property type="project" value="TreeGrafter"/>
</dbReference>
<keyword evidence="5 6" id="KW-0472">Membrane</keyword>
<sequence>MSEPSKTEETIPIPLLSEAEVKITIKNVPHDGKEINHIVCSPNVKYIATWSKYDKSICGWPVIEGLNQLEFDHSLTFQDLKNLPVRVTSGDLRNVPSHVINYVDDFMVNYSLIGVSDNKHVILGWQRYCYVEEYKNTFYFAEIYGVVDLKTKLLQKFNVQGLSGLSIYENICFLKNGNLAIIKGDPIYRAYIFSLTNSNDKHQWKCINIIKLTNFYKSFILPKGKFLFLTEIPFVITQWDLVSLKFEAQYVLDLNMFEDKDYIDVQLNVDNTLLAVFNRKQDSINVYSTSSSIMLSKYVFDEINTYGIIDVKFISPKEQERLLVKFYNISYIMVPHFCNNPVNARKLFHLRLDDALSNHDTLENYLYPNVIISDFIIGVWDNKVWIQTLVEETREWIDYLRKELNDYNRISLQFCAKEIESMIKKTLEDAKSRLPVDNNSIDNNLTRVIKNKYYHGYLYTWIVEETDENTFLTAWKFDHKALAWNKIGNKIRTFLSELKLLTSEDIMAISQKGIYIWTADIGNEIKLIYYWGSIKLIKPKTHYELIFDQLDFLNKKLVFSKNSLPPPSFSQLISHPSFDCYMDTDTRAWFLFEDLLDYYMNDMSFLSLYGIIMIQKLIRKKQFDKIVKAFDHSFEQALSSIKDGNIYTFTELIDNISALLIDLEFFDENFGFSDRYLSKTALLLPDSFKMMFLDNNSHLSHLMYCGNYVHLSKVSFIDYLSVWILDHVEFLLSKFSHIYIIINFFYSNYFISYPRKTVKLLIPTANFATYSNDYSILKELMYPPTNFFTCLDSPDQFTWWNIKALINFKWETYGKRYYYMMWITYSIFMLCFIFIATIPEDTISMTHHQFFRTISIILGFFFLTFEIRQFLYKPDIYLYSFWNWIDIAALSFPTTISILWMLNEMPPVWFLTITVLLVELKFLFYLRAMEYFGTYFAIMIGVAQRIFSFIAVLGIIVFAFAHSLHILLRPTTDFSYDQPSYNDDVNNPWNLAARYQSISSNGTIENESFIETPDANINMFALFSTAIIAVYFMLTGDSSSVSSWVLKDNPTLVFLLAVFSFFTTIYLMNLFIGLLGMAIDETNNDQSFLQLKGEILAEIELFWMLPYQRRKKNWFPDILYYEASIEELQNYVKKSQNENEDTFSPYLSDSIFKISEVDKSLEVKTKELEIKIDKFDDKLDKILDTLEKLNSVSNSNN</sequence>
<dbReference type="AlphaFoldDB" id="A0A8H4EJ77"/>
<evidence type="ECO:0000256" key="1">
    <source>
        <dbReference type="ARBA" id="ARBA00004141"/>
    </source>
</evidence>
<dbReference type="InterPro" id="IPR024862">
    <property type="entry name" value="TRPV"/>
</dbReference>
<organism evidence="8 9">
    <name type="scientific">Gigaspora margarita</name>
    <dbReference type="NCBI Taxonomy" id="4874"/>
    <lineage>
        <taxon>Eukaryota</taxon>
        <taxon>Fungi</taxon>
        <taxon>Fungi incertae sedis</taxon>
        <taxon>Mucoromycota</taxon>
        <taxon>Glomeromycotina</taxon>
        <taxon>Glomeromycetes</taxon>
        <taxon>Diversisporales</taxon>
        <taxon>Gigasporaceae</taxon>
        <taxon>Gigaspora</taxon>
    </lineage>
</organism>
<keyword evidence="9" id="KW-1185">Reference proteome</keyword>
<evidence type="ECO:0000256" key="4">
    <source>
        <dbReference type="ARBA" id="ARBA00022989"/>
    </source>
</evidence>
<dbReference type="PANTHER" id="PTHR10582:SF2">
    <property type="entry name" value="INACTIVE"/>
    <property type="match status" value="1"/>
</dbReference>
<accession>A0A8H4EJ77</accession>
<feature type="transmembrane region" description="Helical" evidence="6">
    <location>
        <begin position="879"/>
        <end position="902"/>
    </location>
</feature>
<keyword evidence="4 6" id="KW-1133">Transmembrane helix</keyword>
<protein>
    <submittedName>
        <fullName evidence="8">Transient receptor potential cation channel subfamily a member 1-like</fullName>
    </submittedName>
</protein>
<dbReference type="OrthoDB" id="2426279at2759"/>
<comment type="subcellular location">
    <subcellularLocation>
        <location evidence="1">Membrane</location>
        <topology evidence="1">Multi-pass membrane protein</topology>
    </subcellularLocation>
</comment>
<feature type="domain" description="Ion transport" evidence="7">
    <location>
        <begin position="819"/>
        <end position="1086"/>
    </location>
</feature>
<dbReference type="GO" id="GO:0098703">
    <property type="term" value="P:calcium ion import across plasma membrane"/>
    <property type="evidence" value="ECO:0007669"/>
    <property type="project" value="TreeGrafter"/>
</dbReference>
<evidence type="ECO:0000256" key="2">
    <source>
        <dbReference type="ARBA" id="ARBA00022692"/>
    </source>
</evidence>
<evidence type="ECO:0000256" key="6">
    <source>
        <dbReference type="SAM" id="Phobius"/>
    </source>
</evidence>
<feature type="transmembrane region" description="Helical" evidence="6">
    <location>
        <begin position="946"/>
        <end position="968"/>
    </location>
</feature>
<keyword evidence="8" id="KW-0675">Receptor</keyword>
<dbReference type="SUPFAM" id="SSF101908">
    <property type="entry name" value="Putative isomerase YbhE"/>
    <property type="match status" value="1"/>
</dbReference>
<feature type="transmembrane region" description="Helical" evidence="6">
    <location>
        <begin position="1015"/>
        <end position="1034"/>
    </location>
</feature>
<name>A0A8H4EJ77_GIGMA</name>
<evidence type="ECO:0000259" key="7">
    <source>
        <dbReference type="Pfam" id="PF00520"/>
    </source>
</evidence>
<dbReference type="GO" id="GO:0005216">
    <property type="term" value="F:monoatomic ion channel activity"/>
    <property type="evidence" value="ECO:0007669"/>
    <property type="project" value="InterPro"/>
</dbReference>
<comment type="caution">
    <text evidence="8">The sequence shown here is derived from an EMBL/GenBank/DDBJ whole genome shotgun (WGS) entry which is preliminary data.</text>
</comment>
<feature type="transmembrane region" description="Helical" evidence="6">
    <location>
        <begin position="908"/>
        <end position="926"/>
    </location>
</feature>
<evidence type="ECO:0000256" key="3">
    <source>
        <dbReference type="ARBA" id="ARBA00022737"/>
    </source>
</evidence>
<dbReference type="PANTHER" id="PTHR10582">
    <property type="entry name" value="TRANSIENT RECEPTOR POTENTIAL ION CHANNEL PROTEIN"/>
    <property type="match status" value="1"/>
</dbReference>